<accession>A0AAN8EI17</accession>
<gene>
    <name evidence="1" type="ORF">OHC33_004227</name>
</gene>
<evidence type="ECO:0008006" key="3">
    <source>
        <dbReference type="Google" id="ProtNLM"/>
    </source>
</evidence>
<organism evidence="1 2">
    <name type="scientific">Knufia fluminis</name>
    <dbReference type="NCBI Taxonomy" id="191047"/>
    <lineage>
        <taxon>Eukaryota</taxon>
        <taxon>Fungi</taxon>
        <taxon>Dikarya</taxon>
        <taxon>Ascomycota</taxon>
        <taxon>Pezizomycotina</taxon>
        <taxon>Eurotiomycetes</taxon>
        <taxon>Chaetothyriomycetidae</taxon>
        <taxon>Chaetothyriales</taxon>
        <taxon>Trichomeriaceae</taxon>
        <taxon>Knufia</taxon>
    </lineage>
</organism>
<evidence type="ECO:0000313" key="2">
    <source>
        <dbReference type="Proteomes" id="UP001316803"/>
    </source>
</evidence>
<dbReference type="EMBL" id="JAKLMC020000008">
    <property type="protein sequence ID" value="KAK5954505.1"/>
    <property type="molecule type" value="Genomic_DNA"/>
</dbReference>
<keyword evidence="2" id="KW-1185">Reference proteome</keyword>
<evidence type="ECO:0000313" key="1">
    <source>
        <dbReference type="EMBL" id="KAK5954505.1"/>
    </source>
</evidence>
<comment type="caution">
    <text evidence="1">The sequence shown here is derived from an EMBL/GenBank/DDBJ whole genome shotgun (WGS) entry which is preliminary data.</text>
</comment>
<protein>
    <recommendedName>
        <fullName evidence="3">F-box domain-containing protein</fullName>
    </recommendedName>
</protein>
<dbReference type="InterPro" id="IPR036047">
    <property type="entry name" value="F-box-like_dom_sf"/>
</dbReference>
<dbReference type="SUPFAM" id="SSF81383">
    <property type="entry name" value="F-box domain"/>
    <property type="match status" value="1"/>
</dbReference>
<dbReference type="Proteomes" id="UP001316803">
    <property type="component" value="Unassembled WGS sequence"/>
</dbReference>
<dbReference type="AlphaFoldDB" id="A0AAN8EI17"/>
<sequence>MSAQQSSSSSAAANASNPLVSLPTEIQQVIIGNLGNDLQALKALRATSKHFWNLFRENRFCKRQHRDVEVAVWFPFG</sequence>
<proteinExistence type="predicted"/>
<name>A0AAN8EI17_9EURO</name>
<reference evidence="1 2" key="1">
    <citation type="submission" date="2022-12" db="EMBL/GenBank/DDBJ databases">
        <title>Genomic features and morphological characterization of a novel Knufia sp. strain isolated from spacecraft assembly facility.</title>
        <authorList>
            <person name="Teixeira M."/>
            <person name="Chander A.M."/>
            <person name="Stajich J.E."/>
            <person name="Venkateswaran K."/>
        </authorList>
    </citation>
    <scope>NUCLEOTIDE SEQUENCE [LARGE SCALE GENOMIC DNA]</scope>
    <source>
        <strain evidence="1 2">FJI-L2-BK-P2</strain>
    </source>
</reference>